<gene>
    <name evidence="2" type="ORF">EDD18DRAFT_1155907</name>
</gene>
<comment type="caution">
    <text evidence="2">The sequence shown here is derived from an EMBL/GenBank/DDBJ whole genome shotgun (WGS) entry which is preliminary data.</text>
</comment>
<protein>
    <recommendedName>
        <fullName evidence="4">Antifungal protein</fullName>
    </recommendedName>
</protein>
<proteinExistence type="predicted"/>
<feature type="signal peptide" evidence="1">
    <location>
        <begin position="1"/>
        <end position="24"/>
    </location>
</feature>
<sequence>MIIPTKLTVMALAAVFLFVGHASALTKNPVDACKDKKDDVGHSCAYDSSHGKVEGTCQKGSDGVLSCVHK</sequence>
<keyword evidence="1" id="KW-0732">Signal</keyword>
<evidence type="ECO:0000313" key="2">
    <source>
        <dbReference type="EMBL" id="KAK0499218.1"/>
    </source>
</evidence>
<dbReference type="Proteomes" id="UP001175228">
    <property type="component" value="Unassembled WGS sequence"/>
</dbReference>
<reference evidence="2" key="1">
    <citation type="submission" date="2023-06" db="EMBL/GenBank/DDBJ databases">
        <authorList>
            <consortium name="Lawrence Berkeley National Laboratory"/>
            <person name="Ahrendt S."/>
            <person name="Sahu N."/>
            <person name="Indic B."/>
            <person name="Wong-Bajracharya J."/>
            <person name="Merenyi Z."/>
            <person name="Ke H.-M."/>
            <person name="Monk M."/>
            <person name="Kocsube S."/>
            <person name="Drula E."/>
            <person name="Lipzen A."/>
            <person name="Balint B."/>
            <person name="Henrissat B."/>
            <person name="Andreopoulos B."/>
            <person name="Martin F.M."/>
            <person name="Harder C.B."/>
            <person name="Rigling D."/>
            <person name="Ford K.L."/>
            <person name="Foster G.D."/>
            <person name="Pangilinan J."/>
            <person name="Papanicolaou A."/>
            <person name="Barry K."/>
            <person name="LaButti K."/>
            <person name="Viragh M."/>
            <person name="Koriabine M."/>
            <person name="Yan M."/>
            <person name="Riley R."/>
            <person name="Champramary S."/>
            <person name="Plett K.L."/>
            <person name="Tsai I.J."/>
            <person name="Slot J."/>
            <person name="Sipos G."/>
            <person name="Plett J."/>
            <person name="Nagy L.G."/>
            <person name="Grigoriev I.V."/>
        </authorList>
    </citation>
    <scope>NUCLEOTIDE SEQUENCE</scope>
    <source>
        <strain evidence="2">HWK02</strain>
    </source>
</reference>
<keyword evidence="3" id="KW-1185">Reference proteome</keyword>
<feature type="non-terminal residue" evidence="2">
    <location>
        <position position="1"/>
    </location>
</feature>
<name>A0AA39QAB8_9AGAR</name>
<evidence type="ECO:0000313" key="3">
    <source>
        <dbReference type="Proteomes" id="UP001175228"/>
    </source>
</evidence>
<evidence type="ECO:0000256" key="1">
    <source>
        <dbReference type="SAM" id="SignalP"/>
    </source>
</evidence>
<dbReference type="EMBL" id="JAUEPU010000010">
    <property type="protein sequence ID" value="KAK0499218.1"/>
    <property type="molecule type" value="Genomic_DNA"/>
</dbReference>
<dbReference type="AlphaFoldDB" id="A0AA39QAB8"/>
<feature type="chain" id="PRO_5041310804" description="Antifungal protein" evidence="1">
    <location>
        <begin position="25"/>
        <end position="70"/>
    </location>
</feature>
<accession>A0AA39QAB8</accession>
<organism evidence="2 3">
    <name type="scientific">Armillaria luteobubalina</name>
    <dbReference type="NCBI Taxonomy" id="153913"/>
    <lineage>
        <taxon>Eukaryota</taxon>
        <taxon>Fungi</taxon>
        <taxon>Dikarya</taxon>
        <taxon>Basidiomycota</taxon>
        <taxon>Agaricomycotina</taxon>
        <taxon>Agaricomycetes</taxon>
        <taxon>Agaricomycetidae</taxon>
        <taxon>Agaricales</taxon>
        <taxon>Marasmiineae</taxon>
        <taxon>Physalacriaceae</taxon>
        <taxon>Armillaria</taxon>
    </lineage>
</organism>
<evidence type="ECO:0008006" key="4">
    <source>
        <dbReference type="Google" id="ProtNLM"/>
    </source>
</evidence>